<gene>
    <name evidence="7" type="primary">nagA</name>
    <name evidence="7" type="ORF">KQR59_07170</name>
</gene>
<evidence type="ECO:0000256" key="4">
    <source>
        <dbReference type="ARBA" id="ARBA00023277"/>
    </source>
</evidence>
<dbReference type="Pfam" id="PF01979">
    <property type="entry name" value="Amidohydro_1"/>
    <property type="match status" value="1"/>
</dbReference>
<evidence type="ECO:0000256" key="1">
    <source>
        <dbReference type="ARBA" id="ARBA00010716"/>
    </source>
</evidence>
<dbReference type="PIRSF" id="PIRSF038994">
    <property type="entry name" value="NagA"/>
    <property type="match status" value="1"/>
</dbReference>
<evidence type="ECO:0000256" key="3">
    <source>
        <dbReference type="ARBA" id="ARBA00022801"/>
    </source>
</evidence>
<sequence length="381" mass="41182">MKILTNCKIYSGLEILNNHSVVMNGQTIQDIIHNSNIKDYSDYEIIDLKGENIAPGFIDLQVNGFGGFLLNDDVSEDCLKGIFESSKKYGATTVLPTLITTSDENILKALKLVRDHKDKYQYNIPGLHLEGPYISRTKKGVHNIDHVRGPDSKIIDTIIEYADCVKILTLAPEVCDSSTIKKLANAGITVSLGHTNATYKEAFNGIESGITMATHLYNAMSGYQGRNPGAIGAVLNSSSVYAGIIADGFHLDYSSLEVAKKLLKEKLILVTDAAAPAGTDMEEFVFEGAVVYHKNGKLTTADGTLGGSALTMMGAVKNTVENTFIPLDEALRMASTYAAESINLGNLLGKIKSGYIANLVIFDNGYNISMVVDKGEISTYC</sequence>
<dbReference type="NCBIfam" id="TIGR00221">
    <property type="entry name" value="nagA"/>
    <property type="match status" value="1"/>
</dbReference>
<evidence type="ECO:0000313" key="7">
    <source>
        <dbReference type="EMBL" id="QWU98881.1"/>
    </source>
</evidence>
<protein>
    <submittedName>
        <fullName evidence="7">N-acetylglucosamine-6-phosphate deacetylase</fullName>
        <ecNumber evidence="7">3.5.1.25</ecNumber>
    </submittedName>
</protein>
<feature type="domain" description="Amidohydrolase-related" evidence="6">
    <location>
        <begin position="53"/>
        <end position="376"/>
    </location>
</feature>
<dbReference type="GO" id="GO:0046872">
    <property type="term" value="F:metal ion binding"/>
    <property type="evidence" value="ECO:0007669"/>
    <property type="project" value="UniProtKB-KW"/>
</dbReference>
<dbReference type="EMBL" id="CP076680">
    <property type="protein sequence ID" value="QWU98881.1"/>
    <property type="molecule type" value="Genomic_DNA"/>
</dbReference>
<proteinExistence type="inferred from homology"/>
<keyword evidence="2" id="KW-0479">Metal-binding</keyword>
<comment type="similarity">
    <text evidence="1 5">Belongs to the metallo-dependent hydrolases superfamily. NagA family.</text>
</comment>
<keyword evidence="8" id="KW-1185">Reference proteome</keyword>
<evidence type="ECO:0000313" key="8">
    <source>
        <dbReference type="Proteomes" id="UP000683421"/>
    </source>
</evidence>
<evidence type="ECO:0000256" key="5">
    <source>
        <dbReference type="PIRNR" id="PIRNR038994"/>
    </source>
</evidence>
<keyword evidence="4 5" id="KW-0119">Carbohydrate metabolism</keyword>
<keyword evidence="3 5" id="KW-0378">Hydrolase</keyword>
<dbReference type="PANTHER" id="PTHR11113">
    <property type="entry name" value="N-ACETYLGLUCOSAMINE-6-PHOSPHATE DEACETYLASE"/>
    <property type="match status" value="1"/>
</dbReference>
<dbReference type="InterPro" id="IPR006680">
    <property type="entry name" value="Amidohydro-rel"/>
</dbReference>
<dbReference type="EC" id="3.5.1.25" evidence="7"/>
<evidence type="ECO:0000259" key="6">
    <source>
        <dbReference type="Pfam" id="PF01979"/>
    </source>
</evidence>
<evidence type="ECO:0000256" key="2">
    <source>
        <dbReference type="ARBA" id="ARBA00022723"/>
    </source>
</evidence>
<organism evidence="7 8">
    <name type="scientific">Francisella salimarina</name>
    <dbReference type="NCBI Taxonomy" id="2599927"/>
    <lineage>
        <taxon>Bacteria</taxon>
        <taxon>Pseudomonadati</taxon>
        <taxon>Pseudomonadota</taxon>
        <taxon>Gammaproteobacteria</taxon>
        <taxon>Thiotrichales</taxon>
        <taxon>Francisellaceae</taxon>
        <taxon>Francisella</taxon>
    </lineage>
</organism>
<dbReference type="AlphaFoldDB" id="A0AAJ4NNN6"/>
<dbReference type="Proteomes" id="UP000683421">
    <property type="component" value="Chromosome"/>
</dbReference>
<dbReference type="PANTHER" id="PTHR11113:SF14">
    <property type="entry name" value="N-ACETYLGLUCOSAMINE-6-PHOSPHATE DEACETYLASE"/>
    <property type="match status" value="1"/>
</dbReference>
<dbReference type="InterPro" id="IPR003764">
    <property type="entry name" value="GlcNAc_6-P_deAcase"/>
</dbReference>
<dbReference type="CDD" id="cd00854">
    <property type="entry name" value="NagA"/>
    <property type="match status" value="1"/>
</dbReference>
<dbReference type="GO" id="GO:0008448">
    <property type="term" value="F:N-acetylglucosamine-6-phosphate deacetylase activity"/>
    <property type="evidence" value="ECO:0007669"/>
    <property type="project" value="UniProtKB-EC"/>
</dbReference>
<dbReference type="GO" id="GO:0006046">
    <property type="term" value="P:N-acetylglucosamine catabolic process"/>
    <property type="evidence" value="ECO:0007669"/>
    <property type="project" value="TreeGrafter"/>
</dbReference>
<name>A0AAJ4NNN6_9GAMM</name>
<dbReference type="KEGG" id="fsr:KQR59_07170"/>
<reference evidence="7 8" key="1">
    <citation type="submission" date="2021-06" db="EMBL/GenBank/DDBJ databases">
        <title>Ulceroglandular infection and bacteremia caused by Francisella salimarina in an immunocompromised patient, France.</title>
        <authorList>
            <person name="Hennebique A."/>
            <person name="Caspar Y."/>
            <person name="Maurin M."/>
            <person name="Boisset S."/>
            <person name="Pelloux I."/>
            <person name="Gallego-Hernanz M.P."/>
            <person name="Burucoa C."/>
            <person name="Cazenave-Roblot F."/>
            <person name="Plouzeau C."/>
            <person name="Rammaert B."/>
        </authorList>
    </citation>
    <scope>NUCLEOTIDE SEQUENCE [LARGE SCALE GENOMIC DNA]</scope>
    <source>
        <strain evidence="7 8">CHUGA-F75</strain>
    </source>
</reference>
<dbReference type="RefSeq" id="WP_216691939.1">
    <property type="nucleotide sequence ID" value="NZ_CP076680.1"/>
</dbReference>
<dbReference type="FunFam" id="3.20.20.140:FF:000004">
    <property type="entry name" value="N-acetylglucosamine-6-phosphate deacetylase"/>
    <property type="match status" value="1"/>
</dbReference>
<accession>A0AAJ4NNN6</accession>